<sequence length="1053" mass="113519">MSVFNLKKMVCKKGVFAGFALAFVVINICFASSVLLANYTNITVSVERSASNIINFTIEAQSENISQVQFRILGSQNFDPDLFEVNSNGTTATGAYFSNISVSSGGGGGNHVEIITFTNTSGAGIIKNETTQNFWFSIFGRSMPMGDMNVTINITGVSGDLNDTNEVVFAMTFRFSGYVKNETGGYQNQTNVSLYKFEQVPNGPPIETFAGSTLTNGNGAFTLSGLPVAGNPNYVLKMIYYNGSGIATKVGSILPPFPGQMYYPQAFSGAFEFMRPPSLNGTTFYIGPAATINITATNGSNRQLFGYMVMEQGTGFPLSSNQMGNNSEVQVIVPTNRIYTIMLGRFNNQFANGAECNGNFMNDTTCGTPPKSNSTLNPTIAGQKIDVQLDMRINRVQMYGCIGVAGNSSVITNVTSILPRMMPWTGFVPPMRADTQDIDLTSDLQLNYSDARCPGKIARYNISLLNSNYLVEVYGRNSSEELVAEWVGAFQNASFEGQDASTNNNVNITLGQLAGNFVESSGTGDTNRSKFVVRIQNSTGGAITQDTPNVNLYVKNSIFGELNFIIEGFTNGTFTIALPLNSTVKAKVFSNNAPPTEKKVNLSTKELNITLTTMAGGDAGFKKTNASGGVERINVTNSDFDIAMRFIRNSAECNILNPPSDCILTSMDVDGFNPFSALVAGKINMEMRMKKTNVSITFFNFDMLSAKQPPMESVMNNEASGGSGSAPVWEFGSFVPADVYDYAVVSIPYNDTAINDSATINISVNNLYDSDWNMVWNKSRGDTSLNVTSDVDDYIGNSNNRSYNSSGYRNLLGGGVECSNSNFSVSTTATSTYCSVNTSANMIYMRVPHFSGVAPLVSGSAPVAASSSSSSSSSSGGGGVSAYNIYSYDEKDFSLYSDINKALGKDDKIKVKINNESHSVTIYSLTNTSVVIKVASTIQTANFSIGDSNKFDVNDDDYYDLRVALNSISNSKADITVSYLHESISTTTLTAEVVNTPASTVTSGLPSTDETSTDSSMFWYIIISLIIIMIVVIYFLTRKFFSKGLNSRVNVLG</sequence>
<keyword evidence="1" id="KW-0472">Membrane</keyword>
<gene>
    <name evidence="2" type="ORF">UR91_C0023G0003</name>
</gene>
<dbReference type="EMBL" id="LBQZ01000023">
    <property type="protein sequence ID" value="KKP88239.1"/>
    <property type="molecule type" value="Genomic_DNA"/>
</dbReference>
<dbReference type="AlphaFoldDB" id="A0A0G0D1X1"/>
<comment type="caution">
    <text evidence="2">The sequence shown here is derived from an EMBL/GenBank/DDBJ whole genome shotgun (WGS) entry which is preliminary data.</text>
</comment>
<name>A0A0G0D1X1_9BACT</name>
<feature type="transmembrane region" description="Helical" evidence="1">
    <location>
        <begin position="1017"/>
        <end position="1036"/>
    </location>
</feature>
<evidence type="ECO:0000313" key="2">
    <source>
        <dbReference type="EMBL" id="KKP88239.1"/>
    </source>
</evidence>
<dbReference type="Proteomes" id="UP000034798">
    <property type="component" value="Unassembled WGS sequence"/>
</dbReference>
<organism evidence="2 3">
    <name type="scientific">Candidatus Nomurabacteria bacterium GW2011_GWC2_35_8</name>
    <dbReference type="NCBI Taxonomy" id="1618752"/>
    <lineage>
        <taxon>Bacteria</taxon>
        <taxon>Candidatus Nomuraibacteriota</taxon>
    </lineage>
</organism>
<accession>A0A0G0D1X1</accession>
<evidence type="ECO:0000256" key="1">
    <source>
        <dbReference type="SAM" id="Phobius"/>
    </source>
</evidence>
<keyword evidence="1" id="KW-1133">Transmembrane helix</keyword>
<evidence type="ECO:0000313" key="3">
    <source>
        <dbReference type="Proteomes" id="UP000034798"/>
    </source>
</evidence>
<protein>
    <submittedName>
        <fullName evidence="2">Uncharacterized protein</fullName>
    </submittedName>
</protein>
<reference evidence="2 3" key="1">
    <citation type="journal article" date="2015" name="Nature">
        <title>rRNA introns, odd ribosomes, and small enigmatic genomes across a large radiation of phyla.</title>
        <authorList>
            <person name="Brown C.T."/>
            <person name="Hug L.A."/>
            <person name="Thomas B.C."/>
            <person name="Sharon I."/>
            <person name="Castelle C.J."/>
            <person name="Singh A."/>
            <person name="Wilkins M.J."/>
            <person name="Williams K.H."/>
            <person name="Banfield J.F."/>
        </authorList>
    </citation>
    <scope>NUCLEOTIDE SEQUENCE [LARGE SCALE GENOMIC DNA]</scope>
</reference>
<keyword evidence="1" id="KW-0812">Transmembrane</keyword>
<proteinExistence type="predicted"/>